<feature type="region of interest" description="Disordered" evidence="1">
    <location>
        <begin position="730"/>
        <end position="750"/>
    </location>
</feature>
<accession>A0A0C3CNE6</accession>
<reference evidence="4" key="2">
    <citation type="submission" date="2015-01" db="EMBL/GenBank/DDBJ databases">
        <title>Evolutionary Origins and Diversification of the Mycorrhizal Mutualists.</title>
        <authorList>
            <consortium name="DOE Joint Genome Institute"/>
            <consortium name="Mycorrhizal Genomics Consortium"/>
            <person name="Kohler A."/>
            <person name="Kuo A."/>
            <person name="Nagy L.G."/>
            <person name="Floudas D."/>
            <person name="Copeland A."/>
            <person name="Barry K.W."/>
            <person name="Cichocki N."/>
            <person name="Veneault-Fourrey C."/>
            <person name="LaButti K."/>
            <person name="Lindquist E.A."/>
            <person name="Lipzen A."/>
            <person name="Lundell T."/>
            <person name="Morin E."/>
            <person name="Murat C."/>
            <person name="Riley R."/>
            <person name="Ohm R."/>
            <person name="Sun H."/>
            <person name="Tunlid A."/>
            <person name="Henrissat B."/>
            <person name="Grigoriev I.V."/>
            <person name="Hibbett D.S."/>
            <person name="Martin F."/>
        </authorList>
    </citation>
    <scope>NUCLEOTIDE SEQUENCE [LARGE SCALE GENOMIC DNA]</scope>
    <source>
        <strain evidence="4">F 1598</strain>
    </source>
</reference>
<dbReference type="HOGENOM" id="CLU_008677_0_0_1"/>
<sequence length="1074" mass="116474">MIPLLLTFALALVSFTSSAFVILRVIIPVLPPSRFSRRVPPSEFGLRNAHSLSPADKSHLWLAGCDLLALVVFVWQALQESLGGPSDFAEAGDPGSAVRLWLVMTVRQTCLLVVASIALLHVRMGRSVSLGSKHWILWAPTLLLTISSTAFSGVLAGAGAKTLFSGIIGYSMAVAIITSVAFGWLVVTLVMIKRNLAALNESADSWPPVEVENKAHPPFAEEIDAVRDGSSWITSDAGSYHESISNWSFSSHKHQASHHVSPRANPENASHRFMSSVTPCNDPNPFKREASQHPRVRSSSRGSWLTSPSASQETLSQWSYSTTRPNASAPDLHADILPSAPRLRPSSPPLANAQVLGGYNAGHAPGNADTEKGLASLAVTNDSVIDVSLYRAIGWLIVIWVPLGLALPYFFFISPSGSVTPLAARVLLVMSVTISSPLLALNLLLRSPMPIPAGLFETRKGPNATTPASRFKHGSLDNYARECKRSGSITVVEGRRSGDIWLSNGDAVVNKNKFGRTMEMLTPAPKLSILPPEESHEDHKYTSPLVTQIDDAPCLGAPAPNRAVLRRTKSLDLSHYSASNESLACTTKILIARKHFSTPAQTIMVPASERQPGILDPPGAAIDKPSNGHLRARSISSAMRLSSMGFTVKNARLAKMGHRKSLSSDALPLKVIDDINEIDAMTAGLLPRLVPGLKVGRRMKIRDSIMPTDMFTEKELSPEFRVLGASEALSSPELHSTPARKEEAQPGKISEHNRNHYGSLWYVYTKLPYHRMLIYFVNSLGLGKDGDQSLAMWKADVNRTFESQVSECAIVSNDGLVQRAVGQLREVDERADIQSESPSHFGHAYSIRPLGRCISASSSHESVATLLSNAIPPSAASTMTLFDFEAGLGPQAESTPLEGQKKKHPTSKKAPPRNRLPTPHVRRSSNVYTKSDNDPSANPGTSSRSFSRAVRQLVPKRRSILQRTASSDSKPGSPGGVLRPLSLLQDCDTNRQVTTPGGARPLSLGKRREQLKISNDENDAPPLVVSPRRWSFRQLQLARSETSKQQEVLRASEKLSDVDTGSLSTAEQVYGYAL</sequence>
<dbReference type="Proteomes" id="UP000054166">
    <property type="component" value="Unassembled WGS sequence"/>
</dbReference>
<reference evidence="3 4" key="1">
    <citation type="submission" date="2014-04" db="EMBL/GenBank/DDBJ databases">
        <authorList>
            <consortium name="DOE Joint Genome Institute"/>
            <person name="Kuo A."/>
            <person name="Tarkka M."/>
            <person name="Buscot F."/>
            <person name="Kohler A."/>
            <person name="Nagy L.G."/>
            <person name="Floudas D."/>
            <person name="Copeland A."/>
            <person name="Barry K.W."/>
            <person name="Cichocki N."/>
            <person name="Veneault-Fourrey C."/>
            <person name="LaButti K."/>
            <person name="Lindquist E.A."/>
            <person name="Lipzen A."/>
            <person name="Lundell T."/>
            <person name="Morin E."/>
            <person name="Murat C."/>
            <person name="Sun H."/>
            <person name="Tunlid A."/>
            <person name="Henrissat B."/>
            <person name="Grigoriev I.V."/>
            <person name="Hibbett D.S."/>
            <person name="Martin F."/>
            <person name="Nordberg H.P."/>
            <person name="Cantor M.N."/>
            <person name="Hua S.X."/>
        </authorList>
    </citation>
    <scope>NUCLEOTIDE SEQUENCE [LARGE SCALE GENOMIC DNA]</scope>
    <source>
        <strain evidence="3 4">F 1598</strain>
    </source>
</reference>
<feature type="compositionally biased region" description="Polar residues" evidence="1">
    <location>
        <begin position="297"/>
        <end position="310"/>
    </location>
</feature>
<evidence type="ECO:0000256" key="1">
    <source>
        <dbReference type="SAM" id="MobiDB-lite"/>
    </source>
</evidence>
<evidence type="ECO:0000256" key="2">
    <source>
        <dbReference type="SAM" id="Phobius"/>
    </source>
</evidence>
<organism evidence="3 4">
    <name type="scientific">Piloderma croceum (strain F 1598)</name>
    <dbReference type="NCBI Taxonomy" id="765440"/>
    <lineage>
        <taxon>Eukaryota</taxon>
        <taxon>Fungi</taxon>
        <taxon>Dikarya</taxon>
        <taxon>Basidiomycota</taxon>
        <taxon>Agaricomycotina</taxon>
        <taxon>Agaricomycetes</taxon>
        <taxon>Agaricomycetidae</taxon>
        <taxon>Atheliales</taxon>
        <taxon>Atheliaceae</taxon>
        <taxon>Piloderma</taxon>
    </lineage>
</organism>
<evidence type="ECO:0000313" key="4">
    <source>
        <dbReference type="Proteomes" id="UP000054166"/>
    </source>
</evidence>
<feature type="transmembrane region" description="Helical" evidence="2">
    <location>
        <begin position="98"/>
        <end position="122"/>
    </location>
</feature>
<dbReference type="STRING" id="765440.A0A0C3CNE6"/>
<keyword evidence="2" id="KW-0812">Transmembrane</keyword>
<name>A0A0C3CNE6_PILCF</name>
<dbReference type="OrthoDB" id="2529242at2759"/>
<evidence type="ECO:0000313" key="3">
    <source>
        <dbReference type="EMBL" id="KIM91232.1"/>
    </source>
</evidence>
<keyword evidence="4" id="KW-1185">Reference proteome</keyword>
<feature type="region of interest" description="Disordered" evidence="1">
    <location>
        <begin position="889"/>
        <end position="981"/>
    </location>
</feature>
<dbReference type="EMBL" id="KN832972">
    <property type="protein sequence ID" value="KIM91232.1"/>
    <property type="molecule type" value="Genomic_DNA"/>
</dbReference>
<feature type="transmembrane region" description="Helical" evidence="2">
    <location>
        <begin position="134"/>
        <end position="155"/>
    </location>
</feature>
<feature type="transmembrane region" description="Helical" evidence="2">
    <location>
        <begin position="392"/>
        <end position="411"/>
    </location>
</feature>
<feature type="compositionally biased region" description="Basic residues" evidence="1">
    <location>
        <begin position="901"/>
        <end position="912"/>
    </location>
</feature>
<feature type="transmembrane region" description="Helical" evidence="2">
    <location>
        <begin position="167"/>
        <end position="192"/>
    </location>
</feature>
<feature type="compositionally biased region" description="Basic and acidic residues" evidence="1">
    <location>
        <begin position="739"/>
        <end position="750"/>
    </location>
</feature>
<dbReference type="InParanoid" id="A0A0C3CNE6"/>
<keyword evidence="2" id="KW-0472">Membrane</keyword>
<feature type="transmembrane region" description="Helical" evidence="2">
    <location>
        <begin position="60"/>
        <end position="78"/>
    </location>
</feature>
<proteinExistence type="predicted"/>
<keyword evidence="2" id="KW-1133">Transmembrane helix</keyword>
<gene>
    <name evidence="3" type="ORF">PILCRDRAFT_169800</name>
</gene>
<feature type="transmembrane region" description="Helical" evidence="2">
    <location>
        <begin position="6"/>
        <end position="27"/>
    </location>
</feature>
<dbReference type="AlphaFoldDB" id="A0A0C3CNE6"/>
<feature type="compositionally biased region" description="Polar residues" evidence="1">
    <location>
        <begin position="961"/>
        <end position="970"/>
    </location>
</feature>
<protein>
    <submittedName>
        <fullName evidence="3">Uncharacterized protein</fullName>
    </submittedName>
</protein>
<feature type="compositionally biased region" description="Polar residues" evidence="1">
    <location>
        <begin position="924"/>
        <end position="946"/>
    </location>
</feature>
<feature type="region of interest" description="Disordered" evidence="1">
    <location>
        <begin position="255"/>
        <end position="310"/>
    </location>
</feature>